<dbReference type="CDD" id="cd01427">
    <property type="entry name" value="HAD_like"/>
    <property type="match status" value="1"/>
</dbReference>
<dbReference type="InterPro" id="IPR023214">
    <property type="entry name" value="HAD_sf"/>
</dbReference>
<dbReference type="Pfam" id="PF13207">
    <property type="entry name" value="AAA_17"/>
    <property type="match status" value="1"/>
</dbReference>
<dbReference type="AlphaFoldDB" id="A0A443HUE2"/>
<dbReference type="RefSeq" id="XP_028485035.1">
    <property type="nucleotide sequence ID" value="XM_028632295.1"/>
</dbReference>
<dbReference type="Gene3D" id="3.40.50.1000">
    <property type="entry name" value="HAD superfamily/HAD-like"/>
    <property type="match status" value="1"/>
</dbReference>
<dbReference type="InterPro" id="IPR036412">
    <property type="entry name" value="HAD-like_sf"/>
</dbReference>
<evidence type="ECO:0000313" key="3">
    <source>
        <dbReference type="Proteomes" id="UP000283841"/>
    </source>
</evidence>
<dbReference type="Gene3D" id="3.40.50.300">
    <property type="entry name" value="P-loop containing nucleotide triphosphate hydrolases"/>
    <property type="match status" value="1"/>
</dbReference>
<keyword evidence="2" id="KW-0328">Glycosyltransferase</keyword>
<keyword evidence="2" id="KW-0808">Transferase</keyword>
<comment type="caution">
    <text evidence="2">The sequence shown here is derived from an EMBL/GenBank/DDBJ whole genome shotgun (WGS) entry which is preliminary data.</text>
</comment>
<evidence type="ECO:0000313" key="2">
    <source>
        <dbReference type="EMBL" id="RWQ95390.1"/>
    </source>
</evidence>
<accession>A0A443HUE2</accession>
<dbReference type="PANTHER" id="PTHR43344">
    <property type="entry name" value="PHOSPHOSERINE PHOSPHATASE"/>
    <property type="match status" value="1"/>
</dbReference>
<feature type="compositionally biased region" description="Polar residues" evidence="1">
    <location>
        <begin position="418"/>
        <end position="427"/>
    </location>
</feature>
<dbReference type="Proteomes" id="UP000283841">
    <property type="component" value="Unassembled WGS sequence"/>
</dbReference>
<organism evidence="2 3">
    <name type="scientific">Byssochlamys spectabilis</name>
    <name type="common">Paecilomyces variotii</name>
    <dbReference type="NCBI Taxonomy" id="264951"/>
    <lineage>
        <taxon>Eukaryota</taxon>
        <taxon>Fungi</taxon>
        <taxon>Dikarya</taxon>
        <taxon>Ascomycota</taxon>
        <taxon>Pezizomycotina</taxon>
        <taxon>Eurotiomycetes</taxon>
        <taxon>Eurotiomycetidae</taxon>
        <taxon>Eurotiales</taxon>
        <taxon>Thermoascaceae</taxon>
        <taxon>Paecilomyces</taxon>
    </lineage>
</organism>
<dbReference type="InterPro" id="IPR027417">
    <property type="entry name" value="P-loop_NTPase"/>
</dbReference>
<protein>
    <submittedName>
        <fullName evidence="2">Uracil phosphoribosyltransferase</fullName>
    </submittedName>
</protein>
<proteinExistence type="predicted"/>
<gene>
    <name evidence="2" type="ORF">C8Q69DRAFT_498231</name>
</gene>
<dbReference type="InterPro" id="IPR050582">
    <property type="entry name" value="HAD-like_SerB"/>
</dbReference>
<dbReference type="PANTHER" id="PTHR43344:SF20">
    <property type="entry name" value="URACIL PHOSPHORIBOSYLTRANSFERASE"/>
    <property type="match status" value="1"/>
</dbReference>
<dbReference type="VEuPathDB" id="FungiDB:C8Q69DRAFT_498231"/>
<dbReference type="STRING" id="264951.A0A443HUE2"/>
<dbReference type="GO" id="GO:0036424">
    <property type="term" value="F:L-phosphoserine phosphatase activity"/>
    <property type="evidence" value="ECO:0007669"/>
    <property type="project" value="TreeGrafter"/>
</dbReference>
<dbReference type="GeneID" id="39601572"/>
<dbReference type="GO" id="GO:0006564">
    <property type="term" value="P:L-serine biosynthetic process"/>
    <property type="evidence" value="ECO:0007669"/>
    <property type="project" value="TreeGrafter"/>
</dbReference>
<dbReference type="GO" id="GO:0016757">
    <property type="term" value="F:glycosyltransferase activity"/>
    <property type="evidence" value="ECO:0007669"/>
    <property type="project" value="UniProtKB-KW"/>
</dbReference>
<dbReference type="GO" id="GO:0000287">
    <property type="term" value="F:magnesium ion binding"/>
    <property type="evidence" value="ECO:0007669"/>
    <property type="project" value="TreeGrafter"/>
</dbReference>
<dbReference type="SUPFAM" id="SSF52540">
    <property type="entry name" value="P-loop containing nucleoside triphosphate hydrolases"/>
    <property type="match status" value="1"/>
</dbReference>
<evidence type="ECO:0000256" key="1">
    <source>
        <dbReference type="SAM" id="MobiDB-lite"/>
    </source>
</evidence>
<dbReference type="SUPFAM" id="SSF56784">
    <property type="entry name" value="HAD-like"/>
    <property type="match status" value="1"/>
</dbReference>
<dbReference type="EMBL" id="RCNU01000005">
    <property type="protein sequence ID" value="RWQ95390.1"/>
    <property type="molecule type" value="Genomic_DNA"/>
</dbReference>
<name>A0A443HUE2_BYSSP</name>
<dbReference type="Pfam" id="PF12710">
    <property type="entry name" value="HAD"/>
    <property type="match status" value="1"/>
</dbReference>
<dbReference type="GO" id="GO:0005737">
    <property type="term" value="C:cytoplasm"/>
    <property type="evidence" value="ECO:0007669"/>
    <property type="project" value="TreeGrafter"/>
</dbReference>
<sequence>MPTLSGPRVIGLYGIPGCGKSFLLNKLKKDLKESEFEYFEGSEEIESVTPGGLDAFKKLGTVQQTHFRQLAIDSIKSKCTKSGKVGVVTGHFIFWSNENQAALRVCTDNDLSTYTHIIYVNTPVEETAKQRLQDRERSRSNLSIEHLRRWQDTEVEELRELCRQRGILFTTVYPNIDDKLSKLLLDFQAHGEEYNNSIAKQHLEYALSTHYDELQTVLFLDGDKTLTAQDTGEVFWEKLSPSKVSPLSTLFSSQLGYSYIAFRQAMLLYEESTNDAEFDAICTEVSLQTPLYSQMFSLLHRLGSHNHIRLVIVTCGLRRVWEKIIEREGLPETVKIMGGGRLADGFVVTPSVKAYLVSCTKKIHAAYTWAFGDSPLDLPMLAAADQAIVVVGEQRSRSKSMDIRLLFRVCHDQQDDNSVQIDGQTQSDPKKARVAVS</sequence>
<keyword evidence="3" id="KW-1185">Reference proteome</keyword>
<reference evidence="2 3" key="1">
    <citation type="journal article" date="2018" name="Front. Microbiol.">
        <title>Genomic and genetic insights into a cosmopolitan fungus, Paecilomyces variotii (Eurotiales).</title>
        <authorList>
            <person name="Urquhart A.S."/>
            <person name="Mondo S.J."/>
            <person name="Makela M.R."/>
            <person name="Hane J.K."/>
            <person name="Wiebenga A."/>
            <person name="He G."/>
            <person name="Mihaltcheva S."/>
            <person name="Pangilinan J."/>
            <person name="Lipzen A."/>
            <person name="Barry K."/>
            <person name="de Vries R.P."/>
            <person name="Grigoriev I.V."/>
            <person name="Idnurm A."/>
        </authorList>
    </citation>
    <scope>NUCLEOTIDE SEQUENCE [LARGE SCALE GENOMIC DNA]</scope>
    <source>
        <strain evidence="2 3">CBS 101075</strain>
    </source>
</reference>
<feature type="region of interest" description="Disordered" evidence="1">
    <location>
        <begin position="418"/>
        <end position="437"/>
    </location>
</feature>